<keyword evidence="3" id="KW-1185">Reference proteome</keyword>
<name>A0A7D5NYH7_9EURY</name>
<evidence type="ECO:0000256" key="1">
    <source>
        <dbReference type="SAM" id="Phobius"/>
    </source>
</evidence>
<evidence type="ECO:0000313" key="2">
    <source>
        <dbReference type="EMBL" id="QLH76237.1"/>
    </source>
</evidence>
<feature type="transmembrane region" description="Helical" evidence="1">
    <location>
        <begin position="75"/>
        <end position="96"/>
    </location>
</feature>
<dbReference type="AlphaFoldDB" id="A0A7D5NYH7"/>
<accession>A0A7D5NYH7</accession>
<proteinExistence type="predicted"/>
<reference evidence="2 3" key="1">
    <citation type="submission" date="2020-07" db="EMBL/GenBank/DDBJ databases">
        <title>Halosimplex pelagicum sp. nov. and Halosimplex rubrum sp. nov., isolated from salted brown alga Laminaria, and emended description of the genus Halosimplex.</title>
        <authorList>
            <person name="Cui H."/>
        </authorList>
    </citation>
    <scope>NUCLEOTIDE SEQUENCE [LARGE SCALE GENOMIC DNA]</scope>
    <source>
        <strain evidence="2 3">R27</strain>
    </source>
</reference>
<dbReference type="InterPro" id="IPR007462">
    <property type="entry name" value="COV1-like"/>
</dbReference>
<dbReference type="GeneID" id="56076691"/>
<dbReference type="OrthoDB" id="51558at2157"/>
<dbReference type="PANTHER" id="PTHR31876">
    <property type="entry name" value="COV-LIKE PROTEIN 1"/>
    <property type="match status" value="1"/>
</dbReference>
<dbReference type="Pfam" id="PF04367">
    <property type="entry name" value="DUF502"/>
    <property type="match status" value="1"/>
</dbReference>
<evidence type="ECO:0000313" key="3">
    <source>
        <dbReference type="Proteomes" id="UP000509667"/>
    </source>
</evidence>
<protein>
    <submittedName>
        <fullName evidence="2">DUF502 domain-containing protein</fullName>
    </submittedName>
</protein>
<dbReference type="PANTHER" id="PTHR31876:SF26">
    <property type="entry name" value="PROTEIN LIKE COV 2"/>
    <property type="match status" value="1"/>
</dbReference>
<dbReference type="RefSeq" id="WP_179910179.1">
    <property type="nucleotide sequence ID" value="NZ_CP058910.1"/>
</dbReference>
<keyword evidence="1" id="KW-1133">Transmembrane helix</keyword>
<dbReference type="Proteomes" id="UP000509667">
    <property type="component" value="Chromosome"/>
</dbReference>
<dbReference type="KEGG" id="hrr:HZS55_02470"/>
<sequence length="234" mass="24979">MSRPDVNDIAQVAAEESREARRDLRQTLLSGLALTVPFLITVLVLIWALGFVAGMLAPLADALVALGPGSQMSDWVVQLLAGAIVFGLVFLVGVAAQHGPDTHVARRFDVLMEDLPGIGSIYTSVERMSDVLVEGDTESFREVKIVEFPREDCFALAFLTASTPPTVEAAAGHDAMETVFVPMAPNPVMGGHLVNLPEERIFDVDLSVEEGMQAIMTTGMAIDESVEDGGRGAD</sequence>
<organism evidence="2 3">
    <name type="scientific">Halosimplex rubrum</name>
    <dbReference type="NCBI Taxonomy" id="869889"/>
    <lineage>
        <taxon>Archaea</taxon>
        <taxon>Methanobacteriati</taxon>
        <taxon>Methanobacteriota</taxon>
        <taxon>Stenosarchaea group</taxon>
        <taxon>Halobacteria</taxon>
        <taxon>Halobacteriales</taxon>
        <taxon>Haloarculaceae</taxon>
        <taxon>Halosimplex</taxon>
    </lineage>
</organism>
<feature type="transmembrane region" description="Helical" evidence="1">
    <location>
        <begin position="28"/>
        <end position="55"/>
    </location>
</feature>
<gene>
    <name evidence="2" type="ORF">HZS55_02470</name>
</gene>
<keyword evidence="1" id="KW-0812">Transmembrane</keyword>
<dbReference type="EMBL" id="CP058910">
    <property type="protein sequence ID" value="QLH76237.1"/>
    <property type="molecule type" value="Genomic_DNA"/>
</dbReference>
<keyword evidence="1" id="KW-0472">Membrane</keyword>